<name>A0ABW6C1Q4_9BACT</name>
<protein>
    <submittedName>
        <fullName evidence="1">Uncharacterized protein</fullName>
    </submittedName>
</protein>
<accession>A0ABW6C1Q4</accession>
<sequence>MERQDWLHLAGEAVQFAVAGTIEAGGQAGSMLQMRCTGPDLSVPHNARRAAFAGTEGEETVCSRD</sequence>
<dbReference type="Proteomes" id="UP001597641">
    <property type="component" value="Unassembled WGS sequence"/>
</dbReference>
<keyword evidence="2" id="KW-1185">Reference proteome</keyword>
<dbReference type="RefSeq" id="WP_377491590.1">
    <property type="nucleotide sequence ID" value="NZ_JBHUOX010000038.1"/>
</dbReference>
<proteinExistence type="predicted"/>
<gene>
    <name evidence="1" type="ORF">ACFS7Z_25285</name>
</gene>
<reference evidence="2" key="1">
    <citation type="journal article" date="2019" name="Int. J. Syst. Evol. Microbiol.">
        <title>The Global Catalogue of Microorganisms (GCM) 10K type strain sequencing project: providing services to taxonomists for standard genome sequencing and annotation.</title>
        <authorList>
            <consortium name="The Broad Institute Genomics Platform"/>
            <consortium name="The Broad Institute Genome Sequencing Center for Infectious Disease"/>
            <person name="Wu L."/>
            <person name="Ma J."/>
        </authorList>
    </citation>
    <scope>NUCLEOTIDE SEQUENCE [LARGE SCALE GENOMIC DNA]</scope>
    <source>
        <strain evidence="2">KCTC 23984</strain>
    </source>
</reference>
<evidence type="ECO:0000313" key="2">
    <source>
        <dbReference type="Proteomes" id="UP001597641"/>
    </source>
</evidence>
<dbReference type="EMBL" id="JBHUOX010000038">
    <property type="protein sequence ID" value="MFD3003695.1"/>
    <property type="molecule type" value="Genomic_DNA"/>
</dbReference>
<evidence type="ECO:0000313" key="1">
    <source>
        <dbReference type="EMBL" id="MFD3003695.1"/>
    </source>
</evidence>
<organism evidence="1 2">
    <name type="scientific">Pontibacter toksunensis</name>
    <dbReference type="NCBI Taxonomy" id="1332631"/>
    <lineage>
        <taxon>Bacteria</taxon>
        <taxon>Pseudomonadati</taxon>
        <taxon>Bacteroidota</taxon>
        <taxon>Cytophagia</taxon>
        <taxon>Cytophagales</taxon>
        <taxon>Hymenobacteraceae</taxon>
        <taxon>Pontibacter</taxon>
    </lineage>
</organism>
<comment type="caution">
    <text evidence="1">The sequence shown here is derived from an EMBL/GenBank/DDBJ whole genome shotgun (WGS) entry which is preliminary data.</text>
</comment>